<reference evidence="3" key="1">
    <citation type="submission" date="2014-08" db="EMBL/GenBank/DDBJ databases">
        <authorList>
            <person name="Moulin L."/>
        </authorList>
    </citation>
    <scope>NUCLEOTIDE SEQUENCE [LARGE SCALE GENOMIC DNA]</scope>
</reference>
<dbReference type="EMBL" id="CCMZ01000024">
    <property type="protein sequence ID" value="CDX20033.1"/>
    <property type="molecule type" value="Genomic_DNA"/>
</dbReference>
<reference evidence="2 4" key="2">
    <citation type="submission" date="2014-08" db="EMBL/GenBank/DDBJ databases">
        <authorList>
            <person name="Moulin Lionel"/>
        </authorList>
    </citation>
    <scope>NUCLEOTIDE SEQUENCE [LARGE SCALE GENOMIC DNA]</scope>
</reference>
<evidence type="ECO:0000313" key="1">
    <source>
        <dbReference type="EMBL" id="CDX20033.1"/>
    </source>
</evidence>
<proteinExistence type="predicted"/>
<sequence>MTRPSQRDFGPQENLSLDQEIASLLKAIEQEKIPDRLTELAIELQNALIQKRRCKPES</sequence>
<evidence type="ECO:0000313" key="4">
    <source>
        <dbReference type="Proteomes" id="UP000046373"/>
    </source>
</evidence>
<name>A0A090FTL2_MESPL</name>
<keyword evidence="3" id="KW-1185">Reference proteome</keyword>
<accession>A0A090FTL2</accession>
<dbReference type="Proteomes" id="UP000045285">
    <property type="component" value="Unassembled WGS sequence"/>
</dbReference>
<dbReference type="Proteomes" id="UP000046373">
    <property type="component" value="Unassembled WGS sequence"/>
</dbReference>
<dbReference type="AlphaFoldDB" id="A0A090FTL2"/>
<evidence type="ECO:0000313" key="2">
    <source>
        <dbReference type="EMBL" id="CDX45053.1"/>
    </source>
</evidence>
<protein>
    <submittedName>
        <fullName evidence="2">Uncharacterized protein</fullName>
    </submittedName>
</protein>
<dbReference type="EMBL" id="CCNB01000044">
    <property type="protein sequence ID" value="CDX45053.1"/>
    <property type="molecule type" value="Genomic_DNA"/>
</dbReference>
<evidence type="ECO:0000313" key="3">
    <source>
        <dbReference type="Proteomes" id="UP000045285"/>
    </source>
</evidence>
<organism evidence="2 4">
    <name type="scientific">Mesorhizobium plurifarium</name>
    <dbReference type="NCBI Taxonomy" id="69974"/>
    <lineage>
        <taxon>Bacteria</taxon>
        <taxon>Pseudomonadati</taxon>
        <taxon>Pseudomonadota</taxon>
        <taxon>Alphaproteobacteria</taxon>
        <taxon>Hyphomicrobiales</taxon>
        <taxon>Phyllobacteriaceae</taxon>
        <taxon>Mesorhizobium</taxon>
    </lineage>
</organism>
<gene>
    <name evidence="1" type="ORF">MPL3356_300231</name>
    <name evidence="2" type="ORF">MPLDJ20_70023</name>
</gene>